<comment type="function">
    <text evidence="8">This protein is part of the stalk that links CF(0) to CF(1). It either transmits conformational changes from CF(0) to CF(1) or is implicated in proton conduction.</text>
</comment>
<dbReference type="AlphaFoldDB" id="A0AA37TDI3"/>
<evidence type="ECO:0000256" key="4">
    <source>
        <dbReference type="ARBA" id="ARBA00023065"/>
    </source>
</evidence>
<comment type="similarity">
    <text evidence="8">Belongs to the ATPase delta chain family.</text>
</comment>
<comment type="function">
    <text evidence="8">F(1)F(0) ATP synthase produces ATP from ADP in the presence of a proton or sodium gradient. F-type ATPases consist of two structural domains, F(1) containing the extramembraneous catalytic core and F(0) containing the membrane proton channel, linked together by a central stalk and a peripheral stalk. During catalysis, ATP synthesis in the catalytic domain of F(1) is coupled via a rotary mechanism of the central stalk subunits to proton translocation.</text>
</comment>
<dbReference type="SUPFAM" id="SSF47928">
    <property type="entry name" value="N-terminal domain of the delta subunit of the F1F0-ATP synthase"/>
    <property type="match status" value="1"/>
</dbReference>
<name>A0AA37TDI3_9GAMM</name>
<comment type="caution">
    <text evidence="9">The sequence shown here is derived from an EMBL/GenBank/DDBJ whole genome shotgun (WGS) entry which is preliminary data.</text>
</comment>
<dbReference type="PANTHER" id="PTHR11910">
    <property type="entry name" value="ATP SYNTHASE DELTA CHAIN"/>
    <property type="match status" value="1"/>
</dbReference>
<dbReference type="Gene3D" id="1.10.520.20">
    <property type="entry name" value="N-terminal domain of the delta subunit of the F1F0-ATP synthase"/>
    <property type="match status" value="1"/>
</dbReference>
<evidence type="ECO:0000256" key="1">
    <source>
        <dbReference type="ARBA" id="ARBA00004370"/>
    </source>
</evidence>
<dbReference type="NCBIfam" id="NF004402">
    <property type="entry name" value="PRK05758.2-2"/>
    <property type="match status" value="1"/>
</dbReference>
<accession>A0AA37TDI3</accession>
<gene>
    <name evidence="8 9" type="primary">atpH</name>
    <name evidence="9" type="ORF">GCM10007877_39450</name>
</gene>
<evidence type="ECO:0000256" key="8">
    <source>
        <dbReference type="HAMAP-Rule" id="MF_01416"/>
    </source>
</evidence>
<keyword evidence="5 8" id="KW-0472">Membrane</keyword>
<dbReference type="Proteomes" id="UP001156870">
    <property type="component" value="Unassembled WGS sequence"/>
</dbReference>
<evidence type="ECO:0000256" key="6">
    <source>
        <dbReference type="ARBA" id="ARBA00023196"/>
    </source>
</evidence>
<evidence type="ECO:0000256" key="5">
    <source>
        <dbReference type="ARBA" id="ARBA00023136"/>
    </source>
</evidence>
<dbReference type="PROSITE" id="PS00389">
    <property type="entry name" value="ATPASE_DELTA"/>
    <property type="match status" value="1"/>
</dbReference>
<protein>
    <recommendedName>
        <fullName evidence="8">ATP synthase subunit delta</fullName>
    </recommendedName>
    <alternativeName>
        <fullName evidence="8">ATP synthase F(1) sector subunit delta</fullName>
    </alternativeName>
    <alternativeName>
        <fullName evidence="8">F-type ATPase subunit delta</fullName>
        <shortName evidence="8">F-ATPase subunit delta</shortName>
    </alternativeName>
</protein>
<dbReference type="GO" id="GO:0005886">
    <property type="term" value="C:plasma membrane"/>
    <property type="evidence" value="ECO:0007669"/>
    <property type="project" value="UniProtKB-SubCell"/>
</dbReference>
<evidence type="ECO:0000256" key="2">
    <source>
        <dbReference type="ARBA" id="ARBA00022448"/>
    </source>
</evidence>
<keyword evidence="8" id="KW-1003">Cell membrane</keyword>
<proteinExistence type="inferred from homology"/>
<sequence length="178" mass="19153">MAELTTLARPYARAAFEYAREASDLQGWSEMLSVMAAVSQADAVKKVMASPTQTAAQKGETFVELCGDAANEKGQNFIRNLAANKRLELLPAIHELFDVFKAQLEKSIDVDVISAYQLPGEVLDKLAKALSTKLNREVSVQGDVDPSLIGGALIRAGDTVIDDSVRGRLAKLAEAMNS</sequence>
<comment type="subcellular location">
    <subcellularLocation>
        <location evidence="8">Cell membrane</location>
        <topology evidence="8">Peripheral membrane protein</topology>
    </subcellularLocation>
    <subcellularLocation>
        <location evidence="1">Membrane</location>
    </subcellularLocation>
</comment>
<keyword evidence="10" id="KW-1185">Reference proteome</keyword>
<dbReference type="PRINTS" id="PR00125">
    <property type="entry name" value="ATPASEDELTA"/>
</dbReference>
<dbReference type="NCBIfam" id="TIGR01145">
    <property type="entry name" value="ATP_synt_delta"/>
    <property type="match status" value="1"/>
</dbReference>
<dbReference type="EMBL" id="BSPD01000103">
    <property type="protein sequence ID" value="GLS28226.1"/>
    <property type="molecule type" value="Genomic_DNA"/>
</dbReference>
<reference evidence="9 10" key="1">
    <citation type="journal article" date="2014" name="Int. J. Syst. Evol. Microbiol.">
        <title>Complete genome sequence of Corynebacterium casei LMG S-19264T (=DSM 44701T), isolated from a smear-ripened cheese.</title>
        <authorList>
            <consortium name="US DOE Joint Genome Institute (JGI-PGF)"/>
            <person name="Walter F."/>
            <person name="Albersmeier A."/>
            <person name="Kalinowski J."/>
            <person name="Ruckert C."/>
        </authorList>
    </citation>
    <scope>NUCLEOTIDE SEQUENCE [LARGE SCALE GENOMIC DNA]</scope>
    <source>
        <strain evidence="9 10">NBRC 110095</strain>
    </source>
</reference>
<keyword evidence="6 8" id="KW-0139">CF(1)</keyword>
<evidence type="ECO:0000256" key="7">
    <source>
        <dbReference type="ARBA" id="ARBA00023310"/>
    </source>
</evidence>
<dbReference type="GO" id="GO:0045259">
    <property type="term" value="C:proton-transporting ATP synthase complex"/>
    <property type="evidence" value="ECO:0007669"/>
    <property type="project" value="UniProtKB-KW"/>
</dbReference>
<keyword evidence="7 8" id="KW-0066">ATP synthesis</keyword>
<dbReference type="RefSeq" id="WP_232594595.1">
    <property type="nucleotide sequence ID" value="NZ_BSPD01000103.1"/>
</dbReference>
<evidence type="ECO:0000313" key="10">
    <source>
        <dbReference type="Proteomes" id="UP001156870"/>
    </source>
</evidence>
<dbReference type="InterPro" id="IPR000711">
    <property type="entry name" value="ATPase_OSCP/dsu"/>
</dbReference>
<dbReference type="Pfam" id="PF00213">
    <property type="entry name" value="OSCP"/>
    <property type="match status" value="1"/>
</dbReference>
<dbReference type="InterPro" id="IPR026015">
    <property type="entry name" value="ATP_synth_OSCP/delta_N_sf"/>
</dbReference>
<keyword evidence="4 8" id="KW-0406">Ion transport</keyword>
<evidence type="ECO:0000313" key="9">
    <source>
        <dbReference type="EMBL" id="GLS28226.1"/>
    </source>
</evidence>
<keyword evidence="2 8" id="KW-0813">Transport</keyword>
<dbReference type="GO" id="GO:0046933">
    <property type="term" value="F:proton-transporting ATP synthase activity, rotational mechanism"/>
    <property type="evidence" value="ECO:0007669"/>
    <property type="project" value="UniProtKB-UniRule"/>
</dbReference>
<evidence type="ECO:0000256" key="3">
    <source>
        <dbReference type="ARBA" id="ARBA00022781"/>
    </source>
</evidence>
<dbReference type="HAMAP" id="MF_01416">
    <property type="entry name" value="ATP_synth_delta_bact"/>
    <property type="match status" value="1"/>
</dbReference>
<organism evidence="9 10">
    <name type="scientific">Marinibactrum halimedae</name>
    <dbReference type="NCBI Taxonomy" id="1444977"/>
    <lineage>
        <taxon>Bacteria</taxon>
        <taxon>Pseudomonadati</taxon>
        <taxon>Pseudomonadota</taxon>
        <taxon>Gammaproteobacteria</taxon>
        <taxon>Cellvibrionales</taxon>
        <taxon>Cellvibrionaceae</taxon>
        <taxon>Marinibactrum</taxon>
    </lineage>
</organism>
<keyword evidence="3 8" id="KW-0375">Hydrogen ion transport</keyword>
<dbReference type="InterPro" id="IPR020781">
    <property type="entry name" value="ATPase_OSCP/d_CS"/>
</dbReference>